<keyword evidence="3" id="KW-1185">Reference proteome</keyword>
<protein>
    <submittedName>
        <fullName evidence="2">Uncharacterized protein</fullName>
    </submittedName>
</protein>
<reference evidence="2 3" key="1">
    <citation type="submission" date="2017-02" db="EMBL/GenBank/DDBJ databases">
        <authorList>
            <person name="Peterson S.W."/>
        </authorList>
    </citation>
    <scope>NUCLEOTIDE SEQUENCE [LARGE SCALE GENOMIC DNA]</scope>
    <source>
        <strain evidence="2 3">ATCC 700028</strain>
    </source>
</reference>
<dbReference type="EMBL" id="FUWX01000009">
    <property type="protein sequence ID" value="SJZ72265.1"/>
    <property type="molecule type" value="Genomic_DNA"/>
</dbReference>
<dbReference type="AlphaFoldDB" id="A0A1T4MZS8"/>
<keyword evidence="1" id="KW-0732">Signal</keyword>
<sequence>MKKILFGLFILSSLSFAHPITDISSPPIPLEVNATVYSTTPALQILGEDNKPKNILSFSHHIPTNLESNSVKHEILKFALSDGTQTTPLVNNDFDLIAYESFIKDISLNHPTENTAIVTKMTEDKNRTEGTLTLTNTIVAGKYTVGTYIPHKENITFIYYKTSTPLAQ</sequence>
<name>A0A1T4MZS8_9FUSO</name>
<dbReference type="STRING" id="180163.SAMN02745174_01390"/>
<dbReference type="Proteomes" id="UP000191153">
    <property type="component" value="Unassembled WGS sequence"/>
</dbReference>
<evidence type="ECO:0000313" key="3">
    <source>
        <dbReference type="Proteomes" id="UP000191153"/>
    </source>
</evidence>
<evidence type="ECO:0000256" key="1">
    <source>
        <dbReference type="SAM" id="SignalP"/>
    </source>
</evidence>
<evidence type="ECO:0000313" key="2">
    <source>
        <dbReference type="EMBL" id="SJZ72265.1"/>
    </source>
</evidence>
<feature type="chain" id="PRO_5012707474" evidence="1">
    <location>
        <begin position="18"/>
        <end position="168"/>
    </location>
</feature>
<dbReference type="RefSeq" id="WP_078693884.1">
    <property type="nucleotide sequence ID" value="NZ_FUWX01000009.1"/>
</dbReference>
<proteinExistence type="predicted"/>
<accession>A0A1T4MZS8</accession>
<gene>
    <name evidence="2" type="ORF">SAMN02745174_01390</name>
</gene>
<feature type="signal peptide" evidence="1">
    <location>
        <begin position="1"/>
        <end position="17"/>
    </location>
</feature>
<organism evidence="2 3">
    <name type="scientific">Cetobacterium ceti</name>
    <dbReference type="NCBI Taxonomy" id="180163"/>
    <lineage>
        <taxon>Bacteria</taxon>
        <taxon>Fusobacteriati</taxon>
        <taxon>Fusobacteriota</taxon>
        <taxon>Fusobacteriia</taxon>
        <taxon>Fusobacteriales</taxon>
        <taxon>Fusobacteriaceae</taxon>
        <taxon>Cetobacterium</taxon>
    </lineage>
</organism>